<dbReference type="Proteomes" id="UP000008838">
    <property type="component" value="Chromosome"/>
</dbReference>
<feature type="region of interest" description="Disordered" evidence="1">
    <location>
        <begin position="176"/>
        <end position="202"/>
    </location>
</feature>
<sequence>MSPRHGLALEPGEQTVVATRPHPLALVGPALAAWLIVFAYSALRRLLDLTWRPTDAPWTGLHAFVGWLLVLAALLAAWRFTLAPAWRWTRTRFVLTTSRLALVGPPAHDGAVALPLTALQSVRVTRGATEEGSTREELDRGTVLADFGILGGLKLTGCPQPAHFARLVRGGAGSAGNYSGEGTAPGPVHPGPHTAQQGGPRG</sequence>
<keyword evidence="2" id="KW-0472">Membrane</keyword>
<dbReference type="EMBL" id="AP009152">
    <property type="protein sequence ID" value="BAG30028.1"/>
    <property type="molecule type" value="Genomic_DNA"/>
</dbReference>
<dbReference type="eggNOG" id="ENOG50349N6">
    <property type="taxonomic scope" value="Bacteria"/>
</dbReference>
<gene>
    <name evidence="3" type="ordered locus">KRH_16810</name>
</gene>
<organism evidence="3 4">
    <name type="scientific">Kocuria rhizophila (strain ATCC 9341 / DSM 348 / NBRC 103217 / DC2201)</name>
    <dbReference type="NCBI Taxonomy" id="378753"/>
    <lineage>
        <taxon>Bacteria</taxon>
        <taxon>Bacillati</taxon>
        <taxon>Actinomycetota</taxon>
        <taxon>Actinomycetes</taxon>
        <taxon>Micrococcales</taxon>
        <taxon>Micrococcaceae</taxon>
        <taxon>Kocuria</taxon>
    </lineage>
</organism>
<dbReference type="HOGENOM" id="CLU_111473_0_0_11"/>
<dbReference type="AlphaFoldDB" id="B2GL72"/>
<evidence type="ECO:0000313" key="4">
    <source>
        <dbReference type="Proteomes" id="UP000008838"/>
    </source>
</evidence>
<feature type="transmembrane region" description="Helical" evidence="2">
    <location>
        <begin position="63"/>
        <end position="82"/>
    </location>
</feature>
<keyword evidence="2" id="KW-0812">Transmembrane</keyword>
<dbReference type="KEGG" id="krh:KRH_16810"/>
<evidence type="ECO:0000256" key="1">
    <source>
        <dbReference type="SAM" id="MobiDB-lite"/>
    </source>
</evidence>
<keyword evidence="4" id="KW-1185">Reference proteome</keyword>
<name>B2GL72_KOCRD</name>
<protein>
    <submittedName>
        <fullName evidence="3">Hypothetical membrane protein</fullName>
    </submittedName>
</protein>
<reference evidence="3 4" key="1">
    <citation type="journal article" date="2008" name="J. Bacteriol.">
        <title>Complete genome sequence of the soil actinomycete Kocuria rhizophila.</title>
        <authorList>
            <person name="Takarada H."/>
            <person name="Sekine M."/>
            <person name="Kosugi H."/>
            <person name="Matsuo Y."/>
            <person name="Fujisawa T."/>
            <person name="Omata S."/>
            <person name="Kishi E."/>
            <person name="Shimizu A."/>
            <person name="Tsukatani N."/>
            <person name="Tanikawa S."/>
            <person name="Fujita N."/>
            <person name="Harayama S."/>
        </authorList>
    </citation>
    <scope>NUCLEOTIDE SEQUENCE [LARGE SCALE GENOMIC DNA]</scope>
    <source>
        <strain evidence="4">ATCC 9341 / DSM 348 / NBRC 103217 / DC2201</strain>
    </source>
</reference>
<evidence type="ECO:0000256" key="2">
    <source>
        <dbReference type="SAM" id="Phobius"/>
    </source>
</evidence>
<evidence type="ECO:0000313" key="3">
    <source>
        <dbReference type="EMBL" id="BAG30028.1"/>
    </source>
</evidence>
<dbReference type="RefSeq" id="WP_012398749.1">
    <property type="nucleotide sequence ID" value="NC_010617.1"/>
</dbReference>
<dbReference type="OrthoDB" id="4878612at2"/>
<proteinExistence type="predicted"/>
<feature type="transmembrane region" description="Helical" evidence="2">
    <location>
        <begin position="24"/>
        <end position="43"/>
    </location>
</feature>
<keyword evidence="2" id="KW-1133">Transmembrane helix</keyword>
<accession>B2GL72</accession>
<dbReference type="STRING" id="378753.KRH_16810"/>